<dbReference type="AlphaFoldDB" id="A0A8K0SVW9"/>
<proteinExistence type="predicted"/>
<dbReference type="OrthoDB" id="3012298at2759"/>
<evidence type="ECO:0000256" key="2">
    <source>
        <dbReference type="SAM" id="SignalP"/>
    </source>
</evidence>
<reference evidence="4" key="1">
    <citation type="journal article" date="2021" name="Nat. Commun.">
        <title>Genetic determinants of endophytism in the Arabidopsis root mycobiome.</title>
        <authorList>
            <person name="Mesny F."/>
            <person name="Miyauchi S."/>
            <person name="Thiergart T."/>
            <person name="Pickel B."/>
            <person name="Atanasova L."/>
            <person name="Karlsson M."/>
            <person name="Huettel B."/>
            <person name="Barry K.W."/>
            <person name="Haridas S."/>
            <person name="Chen C."/>
            <person name="Bauer D."/>
            <person name="Andreopoulos W."/>
            <person name="Pangilinan J."/>
            <person name="LaButti K."/>
            <person name="Riley R."/>
            <person name="Lipzen A."/>
            <person name="Clum A."/>
            <person name="Drula E."/>
            <person name="Henrissat B."/>
            <person name="Kohler A."/>
            <person name="Grigoriev I.V."/>
            <person name="Martin F.M."/>
            <person name="Hacquard S."/>
        </authorList>
    </citation>
    <scope>NUCLEOTIDE SEQUENCE</scope>
    <source>
        <strain evidence="4">MPI-CAGE-CH-0235</strain>
    </source>
</reference>
<organism evidence="4 5">
    <name type="scientific">Stachybotrys elegans</name>
    <dbReference type="NCBI Taxonomy" id="80388"/>
    <lineage>
        <taxon>Eukaryota</taxon>
        <taxon>Fungi</taxon>
        <taxon>Dikarya</taxon>
        <taxon>Ascomycota</taxon>
        <taxon>Pezizomycotina</taxon>
        <taxon>Sordariomycetes</taxon>
        <taxon>Hypocreomycetidae</taxon>
        <taxon>Hypocreales</taxon>
        <taxon>Stachybotryaceae</taxon>
        <taxon>Stachybotrys</taxon>
    </lineage>
</organism>
<evidence type="ECO:0000256" key="1">
    <source>
        <dbReference type="SAM" id="MobiDB-lite"/>
    </source>
</evidence>
<accession>A0A8K0SVW9</accession>
<dbReference type="EMBL" id="JAGPNK010000003">
    <property type="protein sequence ID" value="KAH7324357.1"/>
    <property type="molecule type" value="Genomic_DNA"/>
</dbReference>
<dbReference type="GO" id="GO:0016787">
    <property type="term" value="F:hydrolase activity"/>
    <property type="evidence" value="ECO:0007669"/>
    <property type="project" value="UniProtKB-KW"/>
</dbReference>
<dbReference type="Gene3D" id="3.20.20.80">
    <property type="entry name" value="Glycosidases"/>
    <property type="match status" value="1"/>
</dbReference>
<keyword evidence="5" id="KW-1185">Reference proteome</keyword>
<feature type="chain" id="PRO_5035470061" evidence="2">
    <location>
        <begin position="42"/>
        <end position="387"/>
    </location>
</feature>
<feature type="domain" description="GH18" evidence="3">
    <location>
        <begin position="58"/>
        <end position="338"/>
    </location>
</feature>
<dbReference type="PROSITE" id="PS51910">
    <property type="entry name" value="GH18_2"/>
    <property type="match status" value="1"/>
</dbReference>
<dbReference type="InterPro" id="IPR001223">
    <property type="entry name" value="Glyco_hydro18_cat"/>
</dbReference>
<dbReference type="Proteomes" id="UP000813444">
    <property type="component" value="Unassembled WGS sequence"/>
</dbReference>
<dbReference type="InterPro" id="IPR017853">
    <property type="entry name" value="GH"/>
</dbReference>
<feature type="region of interest" description="Disordered" evidence="1">
    <location>
        <begin position="368"/>
        <end position="387"/>
    </location>
</feature>
<dbReference type="CDD" id="cd06546">
    <property type="entry name" value="GH18_CTS3_chitinase"/>
    <property type="match status" value="1"/>
</dbReference>
<feature type="signal peptide" evidence="2">
    <location>
        <begin position="1"/>
        <end position="41"/>
    </location>
</feature>
<protein>
    <submittedName>
        <fullName evidence="4">Glycoside hydrolase family 18 protein</fullName>
    </submittedName>
</protein>
<gene>
    <name evidence="4" type="ORF">B0I35DRAFT_388068</name>
</gene>
<comment type="caution">
    <text evidence="4">The sequence shown here is derived from an EMBL/GenBank/DDBJ whole genome shotgun (WGS) entry which is preliminary data.</text>
</comment>
<sequence>MLLLCFRCILFHYFKTSRQEATMRTLFHNLVFASLAALSLASPALEKSVAVRQADDLPRLVIYYQTTHDRSNNPISMLPLVTEQNIALTHLVVCSFHIQADYIVHLNDFPPDDAHFSTVWEEARLMQEAGVKVIGMVGGAAPGSFTTRTLDSPDAATFEHYYGQLRDIIIQYNLQGMDLDVEQSMSQSGIRRLVERLHADFDEDFEVTLAPVASALRNGANLSGFNYRTLETEAGDKIAFHNAQFYNGFGSMSSTATFDAIVANGFRADKVVIGQLTTPSNGFGFVPFDTLRRVINSLQATYGQIGGVMGWEYFNSQPGDLARPWEWAQQITSILRPQASVNLRITKEVADRLSAAWDRSVAANGEDSAEFHASQSTKPDYHSWINA</sequence>
<dbReference type="SUPFAM" id="SSF51445">
    <property type="entry name" value="(Trans)glycosidases"/>
    <property type="match status" value="1"/>
</dbReference>
<evidence type="ECO:0000313" key="4">
    <source>
        <dbReference type="EMBL" id="KAH7324357.1"/>
    </source>
</evidence>
<evidence type="ECO:0000313" key="5">
    <source>
        <dbReference type="Proteomes" id="UP000813444"/>
    </source>
</evidence>
<name>A0A8K0SVW9_9HYPO</name>
<keyword evidence="2" id="KW-0732">Signal</keyword>
<keyword evidence="4" id="KW-0378">Hydrolase</keyword>
<dbReference type="GO" id="GO:0005975">
    <property type="term" value="P:carbohydrate metabolic process"/>
    <property type="evidence" value="ECO:0007669"/>
    <property type="project" value="InterPro"/>
</dbReference>
<evidence type="ECO:0000259" key="3">
    <source>
        <dbReference type="PROSITE" id="PS51910"/>
    </source>
</evidence>